<evidence type="ECO:0000313" key="1">
    <source>
        <dbReference type="EMBL" id="GGG50397.1"/>
    </source>
</evidence>
<dbReference type="Proteomes" id="UP000658202">
    <property type="component" value="Unassembled WGS sequence"/>
</dbReference>
<dbReference type="AlphaFoldDB" id="A0A420DAB7"/>
<dbReference type="EMBL" id="RAQH01000003">
    <property type="protein sequence ID" value="RKE88225.1"/>
    <property type="molecule type" value="Genomic_DNA"/>
</dbReference>
<evidence type="ECO:0000313" key="4">
    <source>
        <dbReference type="Proteomes" id="UP000658202"/>
    </source>
</evidence>
<reference evidence="1" key="1">
    <citation type="journal article" date="2014" name="Int. J. Syst. Evol. Microbiol.">
        <title>Complete genome of a new Firmicutes species belonging to the dominant human colonic microbiota ('Ruminococcus bicirculans') reveals two chromosomes and a selective capacity to utilize plant glucans.</title>
        <authorList>
            <consortium name="NISC Comparative Sequencing Program"/>
            <person name="Wegmann U."/>
            <person name="Louis P."/>
            <person name="Goesmann A."/>
            <person name="Henrissat B."/>
            <person name="Duncan S.H."/>
            <person name="Flint H.J."/>
        </authorList>
    </citation>
    <scope>NUCLEOTIDE SEQUENCE</scope>
    <source>
        <strain evidence="1">CCM 8490</strain>
    </source>
</reference>
<keyword evidence="4" id="KW-1185">Reference proteome</keyword>
<dbReference type="RefSeq" id="WP_120213023.1">
    <property type="nucleotide sequence ID" value="NZ_BMCW01000001.1"/>
</dbReference>
<evidence type="ECO:0000313" key="2">
    <source>
        <dbReference type="EMBL" id="RKE88225.1"/>
    </source>
</evidence>
<dbReference type="Pfam" id="PF19765">
    <property type="entry name" value="DUF6252"/>
    <property type="match status" value="1"/>
</dbReference>
<comment type="caution">
    <text evidence="2">The sequence shown here is derived from an EMBL/GenBank/DDBJ whole genome shotgun (WGS) entry which is preliminary data.</text>
</comment>
<accession>A0A420DAB7</accession>
<sequence length="177" mass="19940">MKKLLFFVLLSIGLLSSCKDDEQDQNVLPEATQSGKNIAGALINGKVWVATTKKLNSNNAGTYCEKLNDNYLIKLDLRKDPDRYTESMYIIVSISNLELNQTYEVINQTPDDGYNYASYTSNDKVSYSSNPNNTGRIKITRLDLQNQIVSGTFEFKAVDNNGNIINITDGRFDKKFD</sequence>
<protein>
    <submittedName>
        <fullName evidence="2">Uncharacterized protein</fullName>
    </submittedName>
</protein>
<gene>
    <name evidence="2" type="ORF">BXY58_1368</name>
    <name evidence="1" type="ORF">GCM10007332_10060</name>
</gene>
<organism evidence="2 3">
    <name type="scientific">Epilithonimonas arachidiradicis</name>
    <dbReference type="NCBI Taxonomy" id="1617282"/>
    <lineage>
        <taxon>Bacteria</taxon>
        <taxon>Pseudomonadati</taxon>
        <taxon>Bacteroidota</taxon>
        <taxon>Flavobacteriia</taxon>
        <taxon>Flavobacteriales</taxon>
        <taxon>Weeksellaceae</taxon>
        <taxon>Chryseobacterium group</taxon>
        <taxon>Epilithonimonas</taxon>
    </lineage>
</organism>
<dbReference type="OrthoDB" id="881763at2"/>
<reference evidence="1" key="4">
    <citation type="submission" date="2024-05" db="EMBL/GenBank/DDBJ databases">
        <authorList>
            <person name="Sun Q."/>
            <person name="Sedlacek I."/>
        </authorList>
    </citation>
    <scope>NUCLEOTIDE SEQUENCE</scope>
    <source>
        <strain evidence="1">CCM 8490</strain>
    </source>
</reference>
<dbReference type="InterPro" id="IPR046219">
    <property type="entry name" value="DUF6252"/>
</dbReference>
<proteinExistence type="predicted"/>
<name>A0A420DAB7_9FLAO</name>
<reference evidence="2 3" key="2">
    <citation type="submission" date="2018-09" db="EMBL/GenBank/DDBJ databases">
        <title>Genomic Encyclopedia of Archaeal and Bacterial Type Strains, Phase II (KMG-II): from individual species to whole genera.</title>
        <authorList>
            <person name="Goeker M."/>
        </authorList>
    </citation>
    <scope>NUCLEOTIDE SEQUENCE [LARGE SCALE GENOMIC DNA]</scope>
    <source>
        <strain evidence="2 3">DSM 27620</strain>
    </source>
</reference>
<dbReference type="Proteomes" id="UP000285906">
    <property type="component" value="Unassembled WGS sequence"/>
</dbReference>
<dbReference type="EMBL" id="BMCW01000001">
    <property type="protein sequence ID" value="GGG50397.1"/>
    <property type="molecule type" value="Genomic_DNA"/>
</dbReference>
<dbReference type="PROSITE" id="PS51257">
    <property type="entry name" value="PROKAR_LIPOPROTEIN"/>
    <property type="match status" value="1"/>
</dbReference>
<evidence type="ECO:0000313" key="3">
    <source>
        <dbReference type="Proteomes" id="UP000285906"/>
    </source>
</evidence>
<reference evidence="4" key="3">
    <citation type="journal article" date="2019" name="Int. J. Syst. Evol. Microbiol.">
        <title>The Global Catalogue of Microorganisms (GCM) 10K type strain sequencing project: providing services to taxonomists for standard genome sequencing and annotation.</title>
        <authorList>
            <consortium name="The Broad Institute Genomics Platform"/>
            <consortium name="The Broad Institute Genome Sequencing Center for Infectious Disease"/>
            <person name="Wu L."/>
            <person name="Ma J."/>
        </authorList>
    </citation>
    <scope>NUCLEOTIDE SEQUENCE [LARGE SCALE GENOMIC DNA]</scope>
    <source>
        <strain evidence="4">CCM 8490</strain>
    </source>
</reference>